<feature type="compositionally biased region" description="Acidic residues" evidence="5">
    <location>
        <begin position="97"/>
        <end position="111"/>
    </location>
</feature>
<dbReference type="PANTHER" id="PTHR13237">
    <property type="entry name" value="SOMETHING ABOUT SILENCING PROTEIN 10-RELATED"/>
    <property type="match status" value="1"/>
</dbReference>
<dbReference type="InterPro" id="IPR007146">
    <property type="entry name" value="Sas10/Utp3/C1D"/>
</dbReference>
<keyword evidence="4" id="KW-0539">Nucleus</keyword>
<feature type="region of interest" description="Disordered" evidence="5">
    <location>
        <begin position="679"/>
        <end position="724"/>
    </location>
</feature>
<feature type="region of interest" description="Disordered" evidence="5">
    <location>
        <begin position="444"/>
        <end position="463"/>
    </location>
</feature>
<dbReference type="Proteomes" id="UP000825729">
    <property type="component" value="Unassembled WGS sequence"/>
</dbReference>
<evidence type="ECO:0000256" key="4">
    <source>
        <dbReference type="ARBA" id="ARBA00023242"/>
    </source>
</evidence>
<evidence type="ECO:0000256" key="1">
    <source>
        <dbReference type="ARBA" id="ARBA00004123"/>
    </source>
</evidence>
<feature type="region of interest" description="Disordered" evidence="5">
    <location>
        <begin position="53"/>
        <end position="78"/>
    </location>
</feature>
<evidence type="ECO:0000256" key="3">
    <source>
        <dbReference type="ARBA" id="ARBA00022553"/>
    </source>
</evidence>
<feature type="compositionally biased region" description="Basic residues" evidence="5">
    <location>
        <begin position="679"/>
        <end position="693"/>
    </location>
</feature>
<feature type="compositionally biased region" description="Acidic residues" evidence="5">
    <location>
        <begin position="118"/>
        <end position="134"/>
    </location>
</feature>
<dbReference type="InterPro" id="IPR018972">
    <property type="entry name" value="Sas10_C_dom"/>
</dbReference>
<dbReference type="PANTHER" id="PTHR13237:SF8">
    <property type="entry name" value="SOMETHING ABOUT SILENCING PROTEIN 10"/>
    <property type="match status" value="1"/>
</dbReference>
<dbReference type="EMBL" id="JAINDJ010000005">
    <property type="protein sequence ID" value="KAG9446734.1"/>
    <property type="molecule type" value="Genomic_DNA"/>
</dbReference>
<evidence type="ECO:0000313" key="8">
    <source>
        <dbReference type="Proteomes" id="UP000825729"/>
    </source>
</evidence>
<dbReference type="Pfam" id="PF04000">
    <property type="entry name" value="Sas10_Utp3"/>
    <property type="match status" value="1"/>
</dbReference>
<evidence type="ECO:0000256" key="5">
    <source>
        <dbReference type="SAM" id="MobiDB-lite"/>
    </source>
</evidence>
<keyword evidence="3" id="KW-0597">Phosphoprotein</keyword>
<gene>
    <name evidence="7" type="ORF">H6P81_012862</name>
</gene>
<protein>
    <recommendedName>
        <fullName evidence="6">Sas10 C-terminal domain-containing protein</fullName>
    </recommendedName>
</protein>
<name>A0AAV7EDD9_ARIFI</name>
<evidence type="ECO:0000313" key="7">
    <source>
        <dbReference type="EMBL" id="KAG9446734.1"/>
    </source>
</evidence>
<dbReference type="GO" id="GO:0000462">
    <property type="term" value="P:maturation of SSU-rRNA from tricistronic rRNA transcript (SSU-rRNA, 5.8S rRNA, LSU-rRNA)"/>
    <property type="evidence" value="ECO:0007669"/>
    <property type="project" value="TreeGrafter"/>
</dbReference>
<comment type="subcellular location">
    <subcellularLocation>
        <location evidence="1">Nucleus</location>
    </subcellularLocation>
</comment>
<reference evidence="7 8" key="1">
    <citation type="submission" date="2021-07" db="EMBL/GenBank/DDBJ databases">
        <title>The Aristolochia fimbriata genome: insights into angiosperm evolution, floral development and chemical biosynthesis.</title>
        <authorList>
            <person name="Jiao Y."/>
        </authorList>
    </citation>
    <scope>NUCLEOTIDE SEQUENCE [LARGE SCALE GENOMIC DNA]</scope>
    <source>
        <strain evidence="7">IBCAS-2021</strain>
        <tissue evidence="7">Leaf</tissue>
    </source>
</reference>
<proteinExistence type="inferred from homology"/>
<comment type="caution">
    <text evidence="7">The sequence shown here is derived from an EMBL/GenBank/DDBJ whole genome shotgun (WGS) entry which is preliminary data.</text>
</comment>
<sequence length="724" mass="82325">MKLPLRQCFPSCVVPDLEGVRERQSFSSFFLATRRFTCSVSFRLFPFSSKAMGKGPRRPKTFKTRSSTETREKRFTEKDMDDEIDAFHKQRDVVPLDVDDDLGDASDDDMEQPVFDFEGNDNDDDDDDEDDLDDDAQLTGLAAKIARQEKFFRCRIGAVGDESNDDVKEMEADEKTLWGRRKSLYHGADNVDYELQSSDEEDLALEEAEALRLQREKAKSLNMEDFGLEDADQDGSDYDGHEKTLQSLLGAEKSSGTHDKDEVVDHENSVTYEEVKRDPNALTKEEQMDILLSSAPEVVGLLSELKDSLHELENKVDPLISEVKEDNTIYKGEGIHYIEVKQLLLMIYCQAISFYLLLKSEGLPVRDHPILARLVEINHMLQKMKQIDGSLPLQIDEILNKKGGRKTRQEFESCAINEQCSNFSPETCQAAQVPELANMVKAVESETKGKRKTRSESKNQELDLKSMEMMKVRANLEEKLKQKGVYGSIGPKTQRTWRNSFLPVNRRLETIHDFDDEIMEKEVASQGLSNGGVISNISKLVGARANKPKVVSGDDDLPARDDIGERRRKYELKVLAKAGVQTMDVGDSDDEPRGRDVATMDVDEVFNDSQESEDDFYKEAKRQRTEKLLAKDARYARNPVMPSLPEDDVDGKRQITYQMEKNKGLTRARKKLTKIPRKKYKLKHKKAVVRRKGQVRDIRKPSGPYGGETTGINTGISRSIRFKS</sequence>
<feature type="domain" description="Sas10 C-terminal" evidence="6">
    <location>
        <begin position="650"/>
        <end position="722"/>
    </location>
</feature>
<evidence type="ECO:0000256" key="2">
    <source>
        <dbReference type="ARBA" id="ARBA00010979"/>
    </source>
</evidence>
<organism evidence="7 8">
    <name type="scientific">Aristolochia fimbriata</name>
    <name type="common">White veined hardy Dutchman's pipe vine</name>
    <dbReference type="NCBI Taxonomy" id="158543"/>
    <lineage>
        <taxon>Eukaryota</taxon>
        <taxon>Viridiplantae</taxon>
        <taxon>Streptophyta</taxon>
        <taxon>Embryophyta</taxon>
        <taxon>Tracheophyta</taxon>
        <taxon>Spermatophyta</taxon>
        <taxon>Magnoliopsida</taxon>
        <taxon>Magnoliidae</taxon>
        <taxon>Piperales</taxon>
        <taxon>Aristolochiaceae</taxon>
        <taxon>Aristolochia</taxon>
    </lineage>
</organism>
<feature type="region of interest" description="Disordered" evidence="5">
    <location>
        <begin position="97"/>
        <end position="134"/>
    </location>
</feature>
<evidence type="ECO:0000259" key="6">
    <source>
        <dbReference type="Pfam" id="PF09368"/>
    </source>
</evidence>
<keyword evidence="8" id="KW-1185">Reference proteome</keyword>
<dbReference type="AlphaFoldDB" id="A0AAV7EDD9"/>
<dbReference type="Pfam" id="PF09368">
    <property type="entry name" value="Sas10"/>
    <property type="match status" value="1"/>
</dbReference>
<feature type="compositionally biased region" description="Basic and acidic residues" evidence="5">
    <location>
        <begin position="66"/>
        <end position="78"/>
    </location>
</feature>
<comment type="similarity">
    <text evidence="2">Belongs to the SAS10 family.</text>
</comment>
<accession>A0AAV7EDD9</accession>
<dbReference type="GO" id="GO:0032040">
    <property type="term" value="C:small-subunit processome"/>
    <property type="evidence" value="ECO:0007669"/>
    <property type="project" value="TreeGrafter"/>
</dbReference>